<proteinExistence type="predicted"/>
<gene>
    <name evidence="1" type="ORF">A5635_21655</name>
</gene>
<protein>
    <submittedName>
        <fullName evidence="1">Uncharacterized protein</fullName>
    </submittedName>
</protein>
<comment type="caution">
    <text evidence="1">The sequence shown here is derived from an EMBL/GenBank/DDBJ whole genome shotgun (WGS) entry which is preliminary data.</text>
</comment>
<dbReference type="OrthoDB" id="4774004at2"/>
<evidence type="ECO:0000313" key="2">
    <source>
        <dbReference type="Proteomes" id="UP000093819"/>
    </source>
</evidence>
<dbReference type="RefSeq" id="WP_065035525.1">
    <property type="nucleotide sequence ID" value="NZ_LZLR01000093.1"/>
</dbReference>
<dbReference type="Proteomes" id="UP000093819">
    <property type="component" value="Unassembled WGS sequence"/>
</dbReference>
<evidence type="ECO:0000313" key="1">
    <source>
        <dbReference type="EMBL" id="OBK22525.1"/>
    </source>
</evidence>
<organism evidence="1 2">
    <name type="scientific">Mycobacterium asiaticum</name>
    <dbReference type="NCBI Taxonomy" id="1790"/>
    <lineage>
        <taxon>Bacteria</taxon>
        <taxon>Bacillati</taxon>
        <taxon>Actinomycetota</taxon>
        <taxon>Actinomycetes</taxon>
        <taxon>Mycobacteriales</taxon>
        <taxon>Mycobacteriaceae</taxon>
        <taxon>Mycobacterium</taxon>
    </lineage>
</organism>
<name>A0A1A3NME6_MYCAS</name>
<dbReference type="EMBL" id="LZLR01000093">
    <property type="protein sequence ID" value="OBK22525.1"/>
    <property type="molecule type" value="Genomic_DNA"/>
</dbReference>
<reference evidence="1 2" key="1">
    <citation type="submission" date="2016-06" db="EMBL/GenBank/DDBJ databases">
        <authorList>
            <person name="Kjaerup R.B."/>
            <person name="Dalgaard T.S."/>
            <person name="Juul-Madsen H.R."/>
        </authorList>
    </citation>
    <scope>NUCLEOTIDE SEQUENCE [LARGE SCALE GENOMIC DNA]</scope>
    <source>
        <strain evidence="1 2">1245335.1</strain>
    </source>
</reference>
<sequence length="215" mass="24474">MTQPHHTAEHWAKRTRSLDEFVVDLVEDHGERVRLRSTKGWGWMPLKADLGREIRVGEHLQQETIGLSQVTGLRDANGWLFRRTNQELADEARQFSEELHRKDVVRLEQNRKLYAQWEAELPAWLQARIRRFREAGGEHFLLTGWGYELMICRLADLIDRGLEAEADKLASDEGATGNQWDCAKALAAGRQRDGDEYAALLPAGLAPLTGSADYS</sequence>
<dbReference type="AlphaFoldDB" id="A0A1A3NME6"/>
<accession>A0A1A3NME6</accession>